<dbReference type="PANTHER" id="PTHR30218">
    <property type="entry name" value="POLYPHOSPHATE KINASE"/>
    <property type="match status" value="1"/>
</dbReference>
<feature type="domain" description="Polyphosphate kinase C-terminal" evidence="5">
    <location>
        <begin position="327"/>
        <end position="489"/>
    </location>
</feature>
<feature type="domain" description="Polyphosphate kinase middle" evidence="2">
    <location>
        <begin position="121"/>
        <end position="295"/>
    </location>
</feature>
<dbReference type="InterPro" id="IPR041108">
    <property type="entry name" value="PP_kinase_C_1"/>
</dbReference>
<keyword evidence="1" id="KW-0597">Phosphoprotein</keyword>
<evidence type="ECO:0000256" key="1">
    <source>
        <dbReference type="RuleBase" id="RU003800"/>
    </source>
</evidence>
<dbReference type="Gene3D" id="3.30.870.10">
    <property type="entry name" value="Endonuclease Chain A"/>
    <property type="match status" value="2"/>
</dbReference>
<dbReference type="Gene3D" id="3.30.1840.10">
    <property type="entry name" value="Polyphosphate kinase middle domain"/>
    <property type="match status" value="1"/>
</dbReference>
<dbReference type="SUPFAM" id="SSF56024">
    <property type="entry name" value="Phospholipase D/nuclease"/>
    <property type="match status" value="2"/>
</dbReference>
<name>A0A4Y8WPT8_9PORP</name>
<dbReference type="PIRSF" id="PIRSF015589">
    <property type="entry name" value="PP_kinase"/>
    <property type="match status" value="1"/>
</dbReference>
<dbReference type="OrthoDB" id="9761456at2"/>
<dbReference type="Pfam" id="PF13090">
    <property type="entry name" value="PP_kinase_C"/>
    <property type="match status" value="1"/>
</dbReference>
<dbReference type="PANTHER" id="PTHR30218:SF0">
    <property type="entry name" value="POLYPHOSPHATE KINASE"/>
    <property type="match status" value="1"/>
</dbReference>
<dbReference type="InterPro" id="IPR003414">
    <property type="entry name" value="PP_kinase"/>
</dbReference>
<dbReference type="NCBIfam" id="NF003917">
    <property type="entry name" value="PRK05443.1-1"/>
    <property type="match status" value="1"/>
</dbReference>
<protein>
    <recommendedName>
        <fullName evidence="1">Polyphosphate kinase</fullName>
        <ecNumber evidence="1">2.7.4.1</ecNumber>
    </recommendedName>
</protein>
<dbReference type="Proteomes" id="UP000297225">
    <property type="component" value="Unassembled WGS sequence"/>
</dbReference>
<organism evidence="6 7">
    <name type="scientific">Porphyromonas levii</name>
    <dbReference type="NCBI Taxonomy" id="28114"/>
    <lineage>
        <taxon>Bacteria</taxon>
        <taxon>Pseudomonadati</taxon>
        <taxon>Bacteroidota</taxon>
        <taxon>Bacteroidia</taxon>
        <taxon>Bacteroidales</taxon>
        <taxon>Porphyromonadaceae</taxon>
        <taxon>Porphyromonas</taxon>
    </lineage>
</organism>
<evidence type="ECO:0000313" key="7">
    <source>
        <dbReference type="Proteomes" id="UP000297225"/>
    </source>
</evidence>
<keyword evidence="1 6" id="KW-0808">Transferase</keyword>
<proteinExistence type="inferred from homology"/>
<dbReference type="Pfam" id="PF02503">
    <property type="entry name" value="PP_kinase"/>
    <property type="match status" value="1"/>
</dbReference>
<evidence type="ECO:0000313" key="6">
    <source>
        <dbReference type="EMBL" id="TFH95255.1"/>
    </source>
</evidence>
<dbReference type="InterPro" id="IPR025198">
    <property type="entry name" value="PPK_N_dom"/>
</dbReference>
<dbReference type="GO" id="GO:0009358">
    <property type="term" value="C:polyphosphate kinase complex"/>
    <property type="evidence" value="ECO:0007669"/>
    <property type="project" value="InterPro"/>
</dbReference>
<keyword evidence="6" id="KW-0418">Kinase</keyword>
<comment type="catalytic activity">
    <reaction evidence="1">
        <text>[phosphate](n) + ATP = [phosphate](n+1) + ADP</text>
        <dbReference type="Rhea" id="RHEA:19573"/>
        <dbReference type="Rhea" id="RHEA-COMP:9859"/>
        <dbReference type="Rhea" id="RHEA-COMP:14280"/>
        <dbReference type="ChEBI" id="CHEBI:16838"/>
        <dbReference type="ChEBI" id="CHEBI:30616"/>
        <dbReference type="ChEBI" id="CHEBI:456216"/>
        <dbReference type="EC" id="2.7.4.1"/>
    </reaction>
</comment>
<dbReference type="InterPro" id="IPR036830">
    <property type="entry name" value="PP_kinase_middle_dom_sf"/>
</dbReference>
<accession>A0A4Y8WPT8</accession>
<sequence length="721" mass="83605">MRYFDRDISWLAFNKRVLMEALDKSVPIYERISFLSIFSSNLEEFYQVRVARDRAVISREKRGGDKYKTDQKRADLRELTDEVKRQEELFRYAWEDVMVSDLREVGVEVFTDAEEFEGEVRTFVDRYFDEEVFPFLQPVLLSPDLVKVFIRDKRIYLCIHLRRLTDRARRLYVIKLPFTKVPRFISLPKHKGHYAYTFVDEVVRANLEKIFPGFEVLGSYSFKVSRDADLEIEEGGQHLAKNLEEIIAKRKTGAVTRFQFDDMMPAVVLEQLKESIGLKPEDLLPARRHLQLQDLRCLPNPLGKAYEQTYPSPIPHYRWDLAGSRIDHLLSQDEAIYVPYTSFDYLLDTLRAACTDPRVKGIKLTQYRVAEDSEVIDVLIRAASSGKEVTVFVELKARFDEENNLQTAQRMTRHGVKIIYSLPGLKVHAKTCLIEFHTETVPGRCGIACFSTGNFNEKTAKIYSDVMVFTSNHDLASELGELFKLLERGKTEYTFKRLLVASYGMAEHIHELIEYEIAEARVGRIGRIILKMNSLEEKGVIDHLYKASEAGVKIDLLVRGICRVVPNQPFSKNIRVIRLLDIYLEHARIWYFHHGGAQLYFIASADWMTRNLYRRIECGAPVLEPKIKESLGEVLELCLSDNVKATYVDENLENVPKHDGGKPIRTQKEMYAVVERYNRLPPFGDKSLSKELSADQVVVPRMGREPRTKQSWLGKMIFRKK</sequence>
<dbReference type="STRING" id="1122973.GCA_000379925_01242"/>
<feature type="domain" description="Polyphosphate kinase N-terminal" evidence="3">
    <location>
        <begin position="3"/>
        <end position="109"/>
    </location>
</feature>
<dbReference type="InterPro" id="IPR024953">
    <property type="entry name" value="PP_kinase_middle"/>
</dbReference>
<dbReference type="EC" id="2.7.4.1" evidence="1"/>
<dbReference type="GO" id="GO:0008976">
    <property type="term" value="F:polyphosphate kinase activity"/>
    <property type="evidence" value="ECO:0007669"/>
    <property type="project" value="UniProtKB-EC"/>
</dbReference>
<comment type="function">
    <text evidence="1">Catalyzes the reversible transfer of the terminal phosphate of ATP to form a long-chain polyphosphate (polyP).</text>
</comment>
<dbReference type="SUPFAM" id="SSF143724">
    <property type="entry name" value="PHP14-like"/>
    <property type="match status" value="1"/>
</dbReference>
<comment type="PTM">
    <text evidence="1">An intermediate of this reaction is the autophosphorylated ppk in which a phosphate is covalently linked to a histidine residue through a N-P bond.</text>
</comment>
<dbReference type="SUPFAM" id="SSF140356">
    <property type="entry name" value="PPK N-terminal domain-like"/>
    <property type="match status" value="1"/>
</dbReference>
<dbReference type="NCBIfam" id="TIGR03705">
    <property type="entry name" value="poly_P_kin"/>
    <property type="match status" value="1"/>
</dbReference>
<evidence type="ECO:0000259" key="2">
    <source>
        <dbReference type="Pfam" id="PF02503"/>
    </source>
</evidence>
<gene>
    <name evidence="6" type="primary">ppk1</name>
    <name evidence="6" type="ORF">E4P47_04915</name>
</gene>
<evidence type="ECO:0000259" key="3">
    <source>
        <dbReference type="Pfam" id="PF13089"/>
    </source>
</evidence>
<dbReference type="GO" id="GO:0006799">
    <property type="term" value="P:polyphosphate biosynthetic process"/>
    <property type="evidence" value="ECO:0007669"/>
    <property type="project" value="InterPro"/>
</dbReference>
<dbReference type="RefSeq" id="WP_134849488.1">
    <property type="nucleotide sequence ID" value="NZ_CP197400.1"/>
</dbReference>
<dbReference type="Gene3D" id="1.20.58.310">
    <property type="entry name" value="Polyphosphate kinase N-terminal domain"/>
    <property type="match status" value="1"/>
</dbReference>
<dbReference type="EMBL" id="SPNC01000058">
    <property type="protein sequence ID" value="TFH95255.1"/>
    <property type="molecule type" value="Genomic_DNA"/>
</dbReference>
<keyword evidence="7" id="KW-1185">Reference proteome</keyword>
<dbReference type="AlphaFoldDB" id="A0A4Y8WPT8"/>
<comment type="similarity">
    <text evidence="1">Belongs to the polyphosphate kinase 1 (PPK1) family.</text>
</comment>
<dbReference type="Pfam" id="PF17941">
    <property type="entry name" value="PP_kinase_C_1"/>
    <property type="match status" value="1"/>
</dbReference>
<evidence type="ECO:0000259" key="5">
    <source>
        <dbReference type="Pfam" id="PF17941"/>
    </source>
</evidence>
<dbReference type="InterPro" id="IPR036832">
    <property type="entry name" value="PPK_N_dom_sf"/>
</dbReference>
<evidence type="ECO:0000259" key="4">
    <source>
        <dbReference type="Pfam" id="PF13090"/>
    </source>
</evidence>
<dbReference type="InterPro" id="IPR025200">
    <property type="entry name" value="PPK_C_dom2"/>
</dbReference>
<comment type="caution">
    <text evidence="6">The sequence shown here is derived from an EMBL/GenBank/DDBJ whole genome shotgun (WGS) entry which is preliminary data.</text>
</comment>
<reference evidence="6 7" key="1">
    <citation type="submission" date="2019-03" db="EMBL/GenBank/DDBJ databases">
        <title>Porphyromonas levii Isolated from the Uterus of Dairy Cows.</title>
        <authorList>
            <person name="Francis A.M."/>
        </authorList>
    </citation>
    <scope>NUCLEOTIDE SEQUENCE [LARGE SCALE GENOMIC DNA]</scope>
    <source>
        <strain evidence="6 7">AF5678</strain>
    </source>
</reference>
<dbReference type="Pfam" id="PF13089">
    <property type="entry name" value="PP_kinase_N"/>
    <property type="match status" value="1"/>
</dbReference>
<feature type="domain" description="Polyphosphate kinase C-terminal" evidence="4">
    <location>
        <begin position="498"/>
        <end position="662"/>
    </location>
</feature>